<comment type="similarity">
    <text evidence="1">Belongs to the short-chain dehydrogenases/reductases (SDR) family.</text>
</comment>
<evidence type="ECO:0000256" key="1">
    <source>
        <dbReference type="ARBA" id="ARBA00006484"/>
    </source>
</evidence>
<dbReference type="FunFam" id="3.40.50.720:FF:000084">
    <property type="entry name" value="Short-chain dehydrogenase reductase"/>
    <property type="match status" value="1"/>
</dbReference>
<accession>A0A4R6J5V5</accession>
<evidence type="ECO:0000313" key="5">
    <source>
        <dbReference type="Proteomes" id="UP000295388"/>
    </source>
</evidence>
<name>A0A4R6J5V5_9ACTN</name>
<dbReference type="AlphaFoldDB" id="A0A4R6J5V5"/>
<protein>
    <submittedName>
        <fullName evidence="4">NAD(P)-dependent dehydrogenase (Short-subunit alcohol dehydrogenase family)</fullName>
    </submittedName>
</protein>
<dbReference type="SUPFAM" id="SSF51735">
    <property type="entry name" value="NAD(P)-binding Rossmann-fold domains"/>
    <property type="match status" value="1"/>
</dbReference>
<reference evidence="4 5" key="1">
    <citation type="submission" date="2019-03" db="EMBL/GenBank/DDBJ databases">
        <title>Genomic Encyclopedia of Type Strains, Phase III (KMG-III): the genomes of soil and plant-associated and newly described type strains.</title>
        <authorList>
            <person name="Whitman W."/>
        </authorList>
    </citation>
    <scope>NUCLEOTIDE SEQUENCE [LARGE SCALE GENOMIC DNA]</scope>
    <source>
        <strain evidence="4 5">VKM Ac-2527</strain>
    </source>
</reference>
<proteinExistence type="inferred from homology"/>
<dbReference type="PRINTS" id="PR00081">
    <property type="entry name" value="GDHRDH"/>
</dbReference>
<keyword evidence="5" id="KW-1185">Reference proteome</keyword>
<dbReference type="RefSeq" id="WP_133805916.1">
    <property type="nucleotide sequence ID" value="NZ_SNWQ01000047.1"/>
</dbReference>
<dbReference type="PRINTS" id="PR00080">
    <property type="entry name" value="SDRFAMILY"/>
</dbReference>
<keyword evidence="2" id="KW-0560">Oxidoreductase</keyword>
<dbReference type="Proteomes" id="UP000295388">
    <property type="component" value="Unassembled WGS sequence"/>
</dbReference>
<dbReference type="SMART" id="SM00822">
    <property type="entry name" value="PKS_KR"/>
    <property type="match status" value="1"/>
</dbReference>
<comment type="caution">
    <text evidence="4">The sequence shown here is derived from an EMBL/GenBank/DDBJ whole genome shotgun (WGS) entry which is preliminary data.</text>
</comment>
<dbReference type="InterPro" id="IPR002347">
    <property type="entry name" value="SDR_fam"/>
</dbReference>
<evidence type="ECO:0000259" key="3">
    <source>
        <dbReference type="SMART" id="SM00822"/>
    </source>
</evidence>
<evidence type="ECO:0000256" key="2">
    <source>
        <dbReference type="ARBA" id="ARBA00023002"/>
    </source>
</evidence>
<dbReference type="EMBL" id="SNWQ01000047">
    <property type="protein sequence ID" value="TDO29635.1"/>
    <property type="molecule type" value="Genomic_DNA"/>
</dbReference>
<dbReference type="Gene3D" id="3.40.50.720">
    <property type="entry name" value="NAD(P)-binding Rossmann-like Domain"/>
    <property type="match status" value="1"/>
</dbReference>
<dbReference type="InterPro" id="IPR036291">
    <property type="entry name" value="NAD(P)-bd_dom_sf"/>
</dbReference>
<feature type="domain" description="Ketoreductase" evidence="3">
    <location>
        <begin position="7"/>
        <end position="188"/>
    </location>
</feature>
<dbReference type="OrthoDB" id="154414at2"/>
<organism evidence="4 5">
    <name type="scientific">Kribbella caucasensis</name>
    <dbReference type="NCBI Taxonomy" id="2512215"/>
    <lineage>
        <taxon>Bacteria</taxon>
        <taxon>Bacillati</taxon>
        <taxon>Actinomycetota</taxon>
        <taxon>Actinomycetes</taxon>
        <taxon>Propionibacteriales</taxon>
        <taxon>Kribbellaceae</taxon>
        <taxon>Kribbella</taxon>
    </lineage>
</organism>
<sequence>MTDLTGKLALVTGGSRGIGAATAIALAEHGADVAITYQNSTDDAASVVKRIEAAGRRGFAVPADAADAARVEEAVAQVADELGGLDIMVNNAGVGAMGMITDVTLEDLDRVLAINVRGVYVAAQAAAARMSDGGRMIHIGSVIADRNAGPGMTLYALSKSALVGLSKGLARDLGPRGITSNVVQPGPTDTAMNPADGPFAAAQRSFLAIDRFAHPEEIAAAILYLAGPTAAYITGTALTIDGGHAA</sequence>
<gene>
    <name evidence="4" type="ORF">EV643_14724</name>
</gene>
<dbReference type="Pfam" id="PF13561">
    <property type="entry name" value="adh_short_C2"/>
    <property type="match status" value="1"/>
</dbReference>
<dbReference type="InterPro" id="IPR057326">
    <property type="entry name" value="KR_dom"/>
</dbReference>
<dbReference type="PANTHER" id="PTHR43639:SF1">
    <property type="entry name" value="SHORT-CHAIN DEHYDROGENASE_REDUCTASE FAMILY PROTEIN"/>
    <property type="match status" value="1"/>
</dbReference>
<dbReference type="GO" id="GO:0016491">
    <property type="term" value="F:oxidoreductase activity"/>
    <property type="evidence" value="ECO:0007669"/>
    <property type="project" value="UniProtKB-KW"/>
</dbReference>
<evidence type="ECO:0000313" key="4">
    <source>
        <dbReference type="EMBL" id="TDO29635.1"/>
    </source>
</evidence>
<dbReference type="PANTHER" id="PTHR43639">
    <property type="entry name" value="OXIDOREDUCTASE, SHORT-CHAIN DEHYDROGENASE/REDUCTASE FAMILY (AFU_ORTHOLOGUE AFUA_5G02870)"/>
    <property type="match status" value="1"/>
</dbReference>
<dbReference type="CDD" id="cd05233">
    <property type="entry name" value="SDR_c"/>
    <property type="match status" value="1"/>
</dbReference>